<sequence length="144" mass="17435">MACPFCEVNEQRHPILEKRDHVYIMPSNPRLVYGHLLIIPIRHIERPTDLRTDEQYELFDTVIELQEKILTLKPGMGCDVRQHSRPFLPESNVKVDHIHWHLLPRELDDELYLRTQIFERDVFRMLSSEEMQQEAQRLRQLFMF</sequence>
<dbReference type="EMBL" id="MHQM01000018">
    <property type="protein sequence ID" value="OHA03857.1"/>
    <property type="molecule type" value="Genomic_DNA"/>
</dbReference>
<name>A0A1G2KWN0_9BACT</name>
<dbReference type="Proteomes" id="UP000178510">
    <property type="component" value="Unassembled WGS sequence"/>
</dbReference>
<dbReference type="SUPFAM" id="SSF54197">
    <property type="entry name" value="HIT-like"/>
    <property type="match status" value="1"/>
</dbReference>
<dbReference type="PROSITE" id="PS51084">
    <property type="entry name" value="HIT_2"/>
    <property type="match status" value="1"/>
</dbReference>
<organism evidence="3 4">
    <name type="scientific">Candidatus Sungbacteria bacterium RIFCSPHIGHO2_02_FULL_52_23</name>
    <dbReference type="NCBI Taxonomy" id="1802274"/>
    <lineage>
        <taxon>Bacteria</taxon>
        <taxon>Candidatus Sungiibacteriota</taxon>
    </lineage>
</organism>
<dbReference type="InterPro" id="IPR011146">
    <property type="entry name" value="HIT-like"/>
</dbReference>
<evidence type="ECO:0000313" key="3">
    <source>
        <dbReference type="EMBL" id="OHA03857.1"/>
    </source>
</evidence>
<accession>A0A1G2KWN0</accession>
<dbReference type="Pfam" id="PF01230">
    <property type="entry name" value="HIT"/>
    <property type="match status" value="1"/>
</dbReference>
<proteinExistence type="predicted"/>
<reference evidence="3 4" key="1">
    <citation type="journal article" date="2016" name="Nat. Commun.">
        <title>Thousands of microbial genomes shed light on interconnected biogeochemical processes in an aquifer system.</title>
        <authorList>
            <person name="Anantharaman K."/>
            <person name="Brown C.T."/>
            <person name="Hug L.A."/>
            <person name="Sharon I."/>
            <person name="Castelle C.J."/>
            <person name="Probst A.J."/>
            <person name="Thomas B.C."/>
            <person name="Singh A."/>
            <person name="Wilkins M.J."/>
            <person name="Karaoz U."/>
            <person name="Brodie E.L."/>
            <person name="Williams K.H."/>
            <person name="Hubbard S.S."/>
            <person name="Banfield J.F."/>
        </authorList>
    </citation>
    <scope>NUCLEOTIDE SEQUENCE [LARGE SCALE GENOMIC DNA]</scope>
</reference>
<gene>
    <name evidence="3" type="ORF">A3J58_02370</name>
</gene>
<evidence type="ECO:0000256" key="1">
    <source>
        <dbReference type="PROSITE-ProRule" id="PRU00464"/>
    </source>
</evidence>
<dbReference type="STRING" id="1802274.A3J58_02370"/>
<evidence type="ECO:0000259" key="2">
    <source>
        <dbReference type="PROSITE" id="PS51084"/>
    </source>
</evidence>
<dbReference type="InterPro" id="IPR036265">
    <property type="entry name" value="HIT-like_sf"/>
</dbReference>
<dbReference type="Gene3D" id="3.30.428.10">
    <property type="entry name" value="HIT-like"/>
    <property type="match status" value="1"/>
</dbReference>
<feature type="short sequence motif" description="Histidine triad motif" evidence="1">
    <location>
        <begin position="97"/>
        <end position="101"/>
    </location>
</feature>
<feature type="domain" description="HIT" evidence="2">
    <location>
        <begin position="1"/>
        <end position="112"/>
    </location>
</feature>
<dbReference type="AlphaFoldDB" id="A0A1G2KWN0"/>
<evidence type="ECO:0000313" key="4">
    <source>
        <dbReference type="Proteomes" id="UP000178510"/>
    </source>
</evidence>
<dbReference type="GO" id="GO:0003824">
    <property type="term" value="F:catalytic activity"/>
    <property type="evidence" value="ECO:0007669"/>
    <property type="project" value="InterPro"/>
</dbReference>
<protein>
    <recommendedName>
        <fullName evidence="2">HIT domain-containing protein</fullName>
    </recommendedName>
</protein>
<comment type="caution">
    <text evidence="3">The sequence shown here is derived from an EMBL/GenBank/DDBJ whole genome shotgun (WGS) entry which is preliminary data.</text>
</comment>